<accession>A0A8S1D2W3</accession>
<proteinExistence type="inferred from homology"/>
<evidence type="ECO:0000256" key="6">
    <source>
        <dbReference type="ARBA" id="ARBA00048745"/>
    </source>
</evidence>
<comment type="caution">
    <text evidence="8">The sequence shown here is derived from an EMBL/GenBank/DDBJ whole genome shotgun (WGS) entry which is preliminary data.</text>
</comment>
<keyword evidence="2" id="KW-0378">Hydrolase</keyword>
<dbReference type="GO" id="GO:0005739">
    <property type="term" value="C:mitochondrion"/>
    <property type="evidence" value="ECO:0007669"/>
    <property type="project" value="TreeGrafter"/>
</dbReference>
<dbReference type="CDD" id="cd07572">
    <property type="entry name" value="nit"/>
    <property type="match status" value="1"/>
</dbReference>
<dbReference type="PANTHER" id="PTHR23088:SF30">
    <property type="entry name" value="OMEGA-AMIDASE NIT2"/>
    <property type="match status" value="1"/>
</dbReference>
<keyword evidence="9" id="KW-1185">Reference proteome</keyword>
<evidence type="ECO:0000256" key="4">
    <source>
        <dbReference type="ARBA" id="ARBA00039118"/>
    </source>
</evidence>
<dbReference type="EMBL" id="CADEPI010000098">
    <property type="protein sequence ID" value="CAB3374401.1"/>
    <property type="molecule type" value="Genomic_DNA"/>
</dbReference>
<evidence type="ECO:0000256" key="3">
    <source>
        <dbReference type="ARBA" id="ARBA00036637"/>
    </source>
</evidence>
<dbReference type="OrthoDB" id="10250282at2759"/>
<comment type="catalytic activity">
    <reaction evidence="3">
        <text>2-oxoglutaramate + H2O = 2-oxoglutarate + NH4(+)</text>
        <dbReference type="Rhea" id="RHEA:32963"/>
        <dbReference type="ChEBI" id="CHEBI:15377"/>
        <dbReference type="ChEBI" id="CHEBI:16769"/>
        <dbReference type="ChEBI" id="CHEBI:16810"/>
        <dbReference type="ChEBI" id="CHEBI:28938"/>
        <dbReference type="EC" id="3.5.1.3"/>
    </reaction>
    <physiologicalReaction direction="left-to-right" evidence="3">
        <dbReference type="Rhea" id="RHEA:32964"/>
    </physiologicalReaction>
</comment>
<comment type="catalytic activity">
    <reaction evidence="6">
        <text>2-oxosuccinamate + H2O = oxaloacetate + NH4(+)</text>
        <dbReference type="Rhea" id="RHEA:59412"/>
        <dbReference type="ChEBI" id="CHEBI:15377"/>
        <dbReference type="ChEBI" id="CHEBI:16452"/>
        <dbReference type="ChEBI" id="CHEBI:28938"/>
        <dbReference type="ChEBI" id="CHEBI:57735"/>
        <dbReference type="EC" id="3.5.1.3"/>
    </reaction>
    <physiologicalReaction direction="left-to-right" evidence="6">
        <dbReference type="Rhea" id="RHEA:59413"/>
    </physiologicalReaction>
</comment>
<dbReference type="GO" id="GO:0050152">
    <property type="term" value="F:omega-amidase activity"/>
    <property type="evidence" value="ECO:0007669"/>
    <property type="project" value="UniProtKB-EC"/>
</dbReference>
<organism evidence="8 9">
    <name type="scientific">Cloeon dipterum</name>
    <dbReference type="NCBI Taxonomy" id="197152"/>
    <lineage>
        <taxon>Eukaryota</taxon>
        <taxon>Metazoa</taxon>
        <taxon>Ecdysozoa</taxon>
        <taxon>Arthropoda</taxon>
        <taxon>Hexapoda</taxon>
        <taxon>Insecta</taxon>
        <taxon>Pterygota</taxon>
        <taxon>Palaeoptera</taxon>
        <taxon>Ephemeroptera</taxon>
        <taxon>Pisciforma</taxon>
        <taxon>Baetidae</taxon>
        <taxon>Cloeon</taxon>
    </lineage>
</organism>
<dbReference type="Pfam" id="PF00795">
    <property type="entry name" value="CN_hydrolase"/>
    <property type="match status" value="1"/>
</dbReference>
<gene>
    <name evidence="8" type="ORF">CLODIP_2_CD16330</name>
</gene>
<comment type="similarity">
    <text evidence="1">Belongs to the carbon-nitrogen hydrolase superfamily. NIT1/NIT2 family.</text>
</comment>
<dbReference type="Proteomes" id="UP000494165">
    <property type="component" value="Unassembled WGS sequence"/>
</dbReference>
<dbReference type="PROSITE" id="PS50263">
    <property type="entry name" value="CN_HYDROLASE"/>
    <property type="match status" value="1"/>
</dbReference>
<protein>
    <recommendedName>
        <fullName evidence="4">omega-amidase</fullName>
        <ecNumber evidence="4">3.5.1.3</ecNumber>
    </recommendedName>
    <alternativeName>
        <fullName evidence="5">Nitrilase homolog 2</fullName>
    </alternativeName>
</protein>
<dbReference type="GO" id="GO:0006528">
    <property type="term" value="P:asparagine metabolic process"/>
    <property type="evidence" value="ECO:0007669"/>
    <property type="project" value="TreeGrafter"/>
</dbReference>
<dbReference type="AlphaFoldDB" id="A0A8S1D2W3"/>
<evidence type="ECO:0000256" key="5">
    <source>
        <dbReference type="ARBA" id="ARBA00041576"/>
    </source>
</evidence>
<dbReference type="Gene3D" id="3.60.110.10">
    <property type="entry name" value="Carbon-nitrogen hydrolase"/>
    <property type="match status" value="1"/>
</dbReference>
<evidence type="ECO:0000313" key="8">
    <source>
        <dbReference type="EMBL" id="CAB3374401.1"/>
    </source>
</evidence>
<dbReference type="SUPFAM" id="SSF56317">
    <property type="entry name" value="Carbon-nitrogen hydrolase"/>
    <property type="match status" value="1"/>
</dbReference>
<evidence type="ECO:0000256" key="1">
    <source>
        <dbReference type="ARBA" id="ARBA00010613"/>
    </source>
</evidence>
<dbReference type="PANTHER" id="PTHR23088">
    <property type="entry name" value="NITRILASE-RELATED"/>
    <property type="match status" value="1"/>
</dbReference>
<feature type="domain" description="CN hydrolase" evidence="7">
    <location>
        <begin position="12"/>
        <end position="261"/>
    </location>
</feature>
<name>A0A8S1D2W3_9INSE</name>
<evidence type="ECO:0000313" key="9">
    <source>
        <dbReference type="Proteomes" id="UP000494165"/>
    </source>
</evidence>
<dbReference type="InterPro" id="IPR036526">
    <property type="entry name" value="C-N_Hydrolase_sf"/>
</dbReference>
<dbReference type="FunFam" id="3.60.110.10:FF:000002">
    <property type="entry name" value="Nitrilase family member 2"/>
    <property type="match status" value="1"/>
</dbReference>
<dbReference type="InterPro" id="IPR045254">
    <property type="entry name" value="Nit1/2_C-N_Hydrolase"/>
</dbReference>
<dbReference type="GO" id="GO:0006541">
    <property type="term" value="P:glutamine metabolic process"/>
    <property type="evidence" value="ECO:0007669"/>
    <property type="project" value="TreeGrafter"/>
</dbReference>
<dbReference type="GO" id="GO:0006107">
    <property type="term" value="P:oxaloacetate metabolic process"/>
    <property type="evidence" value="ECO:0007669"/>
    <property type="project" value="TreeGrafter"/>
</dbReference>
<dbReference type="InterPro" id="IPR003010">
    <property type="entry name" value="C-N_Hydrolase"/>
</dbReference>
<evidence type="ECO:0000259" key="7">
    <source>
        <dbReference type="PROSITE" id="PS50263"/>
    </source>
</evidence>
<reference evidence="8 9" key="1">
    <citation type="submission" date="2020-04" db="EMBL/GenBank/DDBJ databases">
        <authorList>
            <person name="Alioto T."/>
            <person name="Alioto T."/>
            <person name="Gomez Garrido J."/>
        </authorList>
    </citation>
    <scope>NUCLEOTIDE SEQUENCE [LARGE SCALE GENOMIC DNA]</scope>
</reference>
<evidence type="ECO:0000256" key="2">
    <source>
        <dbReference type="ARBA" id="ARBA00022801"/>
    </source>
</evidence>
<sequence length="287" mass="31768">MNTASKIMARTLKLALIQMEVSAVKAENLMRAMSLVGEAKKQNADVVVLPECFNSPYGTKHFEPNAEEVPTGQSCTSLSDAAKTNKLHLIGGSIPERLVDNGTAKLFNTSTVWSPEGTLMAKHQKVHLFDIDIPGKITFKESETLSPGRGLTTFDIGSWKVGLGICYDLRFNEMATIYRKMGCSLLLYPGAFNMTTGPLHWELLIRARAVDTQCYVAAIAPARTKGAGYQSYGNSMLVDPWGKILCRADADEEIIYADIDLSTVEEFRQQIPVYSQRRTDLYDTVEK</sequence>
<dbReference type="EC" id="3.5.1.3" evidence="4"/>